<evidence type="ECO:0000313" key="5">
    <source>
        <dbReference type="EMBL" id="AXC15320.1"/>
    </source>
</evidence>
<evidence type="ECO:0000256" key="2">
    <source>
        <dbReference type="ARBA" id="ARBA00022723"/>
    </source>
</evidence>
<dbReference type="AlphaFoldDB" id="A0A2Z5G8N5"/>
<organism evidence="5 6">
    <name type="scientific">Acidisarcina polymorpha</name>
    <dbReference type="NCBI Taxonomy" id="2211140"/>
    <lineage>
        <taxon>Bacteria</taxon>
        <taxon>Pseudomonadati</taxon>
        <taxon>Acidobacteriota</taxon>
        <taxon>Terriglobia</taxon>
        <taxon>Terriglobales</taxon>
        <taxon>Acidobacteriaceae</taxon>
        <taxon>Acidisarcina</taxon>
    </lineage>
</organism>
<feature type="binding site" evidence="3">
    <location>
        <position position="90"/>
    </location>
    <ligand>
        <name>a divalent metal cation</name>
        <dbReference type="ChEBI" id="CHEBI:60240"/>
        <label>1</label>
    </ligand>
</feature>
<evidence type="ECO:0000256" key="4">
    <source>
        <dbReference type="SAM" id="SignalP"/>
    </source>
</evidence>
<keyword evidence="2 3" id="KW-0479">Metal-binding</keyword>
<dbReference type="PANTHER" id="PTHR13799">
    <property type="entry name" value="NGG1 INTERACTING FACTOR 3"/>
    <property type="match status" value="1"/>
</dbReference>
<dbReference type="Pfam" id="PF01784">
    <property type="entry name" value="DUF34_NIF3"/>
    <property type="match status" value="1"/>
</dbReference>
<evidence type="ECO:0000313" key="6">
    <source>
        <dbReference type="Proteomes" id="UP000253606"/>
    </source>
</evidence>
<evidence type="ECO:0000256" key="3">
    <source>
        <dbReference type="PIRSR" id="PIRSR602678-1"/>
    </source>
</evidence>
<accession>A0A2Z5G8N5</accession>
<dbReference type="Proteomes" id="UP000253606">
    <property type="component" value="Chromosome"/>
</dbReference>
<dbReference type="EMBL" id="CP030840">
    <property type="protein sequence ID" value="AXC15320.1"/>
    <property type="molecule type" value="Genomic_DNA"/>
</dbReference>
<dbReference type="Gene3D" id="3.40.1390.30">
    <property type="entry name" value="NIF3 (NGG1p interacting factor 3)-like"/>
    <property type="match status" value="2"/>
</dbReference>
<gene>
    <name evidence="5" type="ORF">ACPOL_6076</name>
</gene>
<feature type="binding site" evidence="3">
    <location>
        <position position="256"/>
    </location>
    <ligand>
        <name>a divalent metal cation</name>
        <dbReference type="ChEBI" id="CHEBI:60240"/>
        <label>1</label>
    </ligand>
</feature>
<proteinExistence type="inferred from homology"/>
<feature type="signal peptide" evidence="4">
    <location>
        <begin position="1"/>
        <end position="25"/>
    </location>
</feature>
<keyword evidence="4" id="KW-0732">Signal</keyword>
<feature type="chain" id="PRO_5016281080" description="NGG1p interacting factor NIF3" evidence="4">
    <location>
        <begin position="26"/>
        <end position="294"/>
    </location>
</feature>
<dbReference type="GO" id="GO:0046872">
    <property type="term" value="F:metal ion binding"/>
    <property type="evidence" value="ECO:0007669"/>
    <property type="project" value="UniProtKB-KW"/>
</dbReference>
<evidence type="ECO:0008006" key="7">
    <source>
        <dbReference type="Google" id="ProtNLM"/>
    </source>
</evidence>
<evidence type="ECO:0000256" key="1">
    <source>
        <dbReference type="ARBA" id="ARBA00006964"/>
    </source>
</evidence>
<sequence length="294" mass="32391">MKKTMRLPARCLGLVLLAANLTAPAQQLTARQVIERIKQATGAESPAQTVDTFKGGDPEEKVTGIATTFLDTYAVLQQAAADGHNLIITHEPTFYTHTDDKSILGNDPVQAQKEAFVRDHHLVVWRFHDLWHLRNPDGILEGVTAKLGWEQFQVPGQPHLFKLPQQTLGDLETNLKQQLGAELFRVVGDRKMQVSRVALLPGASGEVKQVEFLERDDVEVLVAGEAAEWETVEYARDAIAEGRHKALILVGHEVSEEPGMEYCAKWLQGLFPGVPVEFLKAGSPFAAVPAHGSR</sequence>
<dbReference type="InterPro" id="IPR002678">
    <property type="entry name" value="DUF34/NIF3"/>
</dbReference>
<protein>
    <recommendedName>
        <fullName evidence="7">NGG1p interacting factor NIF3</fullName>
    </recommendedName>
</protein>
<name>A0A2Z5G8N5_9BACT</name>
<reference evidence="5 6" key="1">
    <citation type="journal article" date="2018" name="Front. Microbiol.">
        <title>Hydrolytic Capabilities as a Key to Environmental Success: Chitinolytic and Cellulolytic Acidobacteria From Acidic Sub-arctic Soils and Boreal Peatlands.</title>
        <authorList>
            <person name="Belova S.E."/>
            <person name="Ravin N.V."/>
            <person name="Pankratov T.A."/>
            <person name="Rakitin A.L."/>
            <person name="Ivanova A.A."/>
            <person name="Beletsky A.V."/>
            <person name="Mardanov A.V."/>
            <person name="Sinninghe Damste J.S."/>
            <person name="Dedysh S.N."/>
        </authorList>
    </citation>
    <scope>NUCLEOTIDE SEQUENCE [LARGE SCALE GENOMIC DNA]</scope>
    <source>
        <strain evidence="5 6">SBC82</strain>
    </source>
</reference>
<dbReference type="GO" id="GO:0005737">
    <property type="term" value="C:cytoplasm"/>
    <property type="evidence" value="ECO:0007669"/>
    <property type="project" value="TreeGrafter"/>
</dbReference>
<dbReference type="KEGG" id="abas:ACPOL_6076"/>
<feature type="binding site" evidence="3">
    <location>
        <position position="252"/>
    </location>
    <ligand>
        <name>a divalent metal cation</name>
        <dbReference type="ChEBI" id="CHEBI:60240"/>
        <label>1</label>
    </ligand>
</feature>
<keyword evidence="6" id="KW-1185">Reference proteome</keyword>
<comment type="similarity">
    <text evidence="1">Belongs to the GTP cyclohydrolase I type 2/NIF3 family.</text>
</comment>
<dbReference type="PANTHER" id="PTHR13799:SF14">
    <property type="entry name" value="GTP CYCLOHYDROLASE 1 TYPE 2 HOMOLOG"/>
    <property type="match status" value="1"/>
</dbReference>
<dbReference type="SUPFAM" id="SSF102705">
    <property type="entry name" value="NIF3 (NGG1p interacting factor 3)-like"/>
    <property type="match status" value="1"/>
</dbReference>
<dbReference type="InterPro" id="IPR036069">
    <property type="entry name" value="DUF34/NIF3_sf"/>
</dbReference>